<gene>
    <name evidence="3" type="ORF">MAR_023015</name>
</gene>
<feature type="domain" description="PH" evidence="2">
    <location>
        <begin position="1"/>
        <end position="115"/>
    </location>
</feature>
<feature type="compositionally biased region" description="Low complexity" evidence="1">
    <location>
        <begin position="169"/>
        <end position="194"/>
    </location>
</feature>
<dbReference type="Pfam" id="PF00169">
    <property type="entry name" value="PH"/>
    <property type="match status" value="1"/>
</dbReference>
<dbReference type="InterPro" id="IPR011993">
    <property type="entry name" value="PH-like_dom_sf"/>
</dbReference>
<accession>A0ABY7DPK9</accession>
<dbReference type="InterPro" id="IPR046355">
    <property type="entry name" value="Gab1-4-like"/>
</dbReference>
<sequence length="612" mass="68042">MMIRIEAEGGKGDEPMVFVIENKWKKRYFVLSKPAQSLPGTYLLNYYSDENCKRVRGSIDLEQCAEIIEHLDSDQFQYLLAIKTTHKSKERTYFLATETEEQMSTWVQNLCSVCGMKPDETEAESPKSPHRENLPSRSVQSVQPQSGIPASAVGIMTKPQTLSSTVPAVRSSPSTRTVTTSVSKNVKPKSSVKPANQLEEYIPLESCTSGNKPKQTFRQESLNSVPDEIAPPPPGYSSNLDNDVFRATYDIPPRPSSLESEDLYKVPPTRPLTSSLEPYDIPPPSKSSPSTPRSSSSESQKMDSHSHTSQTYDVPPMRGDDELTTDDLYDVPPSHNQNISLHTVPPSRPPKPGHLQPPACNQEAYMNIPTNSKVFTEKSKGKSVDINSVVAPPPHSGMVLPTSEMANVDLSEMYDFPKSLDNPSVSNLSNGDSTDKLLMSTPPPPSVCNAGIVEHRYINAHKGVVEQPSDMYLPMDTVPTGPVSKARKSSSTDNEVEYTDMSVRLMTLLRVDSQYMIILPRHGLPYLLQDLINQRDVWENIPPAPANKDTELKYVDLDHDDASDKEPVRSPHATTAPPAHTEYHEIDFVRTDAIRTLKETVTEERKLEKINT</sequence>
<dbReference type="Gene3D" id="2.30.29.30">
    <property type="entry name" value="Pleckstrin-homology domain (PH domain)/Phosphotyrosine-binding domain (PTB)"/>
    <property type="match status" value="1"/>
</dbReference>
<feature type="region of interest" description="Disordered" evidence="1">
    <location>
        <begin position="118"/>
        <end position="361"/>
    </location>
</feature>
<dbReference type="PANTHER" id="PTHR45960">
    <property type="entry name" value="GRB2-ASSOCIATED-BINDING PROTEIN"/>
    <property type="match status" value="1"/>
</dbReference>
<reference evidence="3" key="1">
    <citation type="submission" date="2022-11" db="EMBL/GenBank/DDBJ databases">
        <title>Centuries of genome instability and evolution in soft-shell clam transmissible cancer (bioRxiv).</title>
        <authorList>
            <person name="Hart S.F.M."/>
            <person name="Yonemitsu M.A."/>
            <person name="Giersch R.M."/>
            <person name="Beal B.F."/>
            <person name="Arriagada G."/>
            <person name="Davis B.W."/>
            <person name="Ostrander E.A."/>
            <person name="Goff S.P."/>
            <person name="Metzger M.J."/>
        </authorList>
    </citation>
    <scope>NUCLEOTIDE SEQUENCE</scope>
    <source>
        <strain evidence="3">MELC-2E11</strain>
        <tissue evidence="3">Siphon/mantle</tissue>
    </source>
</reference>
<feature type="compositionally biased region" description="Basic and acidic residues" evidence="1">
    <location>
        <begin position="118"/>
        <end position="134"/>
    </location>
</feature>
<dbReference type="PROSITE" id="PS50003">
    <property type="entry name" value="PH_DOMAIN"/>
    <property type="match status" value="1"/>
</dbReference>
<name>A0ABY7DPK9_MYAAR</name>
<proteinExistence type="predicted"/>
<dbReference type="SUPFAM" id="SSF50729">
    <property type="entry name" value="PH domain-like"/>
    <property type="match status" value="1"/>
</dbReference>
<dbReference type="EMBL" id="CP111014">
    <property type="protein sequence ID" value="WAQ98642.1"/>
    <property type="molecule type" value="Genomic_DNA"/>
</dbReference>
<keyword evidence="4" id="KW-1185">Reference proteome</keyword>
<dbReference type="Proteomes" id="UP001164746">
    <property type="component" value="Chromosome 3"/>
</dbReference>
<feature type="compositionally biased region" description="Polar residues" evidence="1">
    <location>
        <begin position="206"/>
        <end position="224"/>
    </location>
</feature>
<protein>
    <submittedName>
        <fullName evidence="3">DOS-like protein</fullName>
    </submittedName>
</protein>
<evidence type="ECO:0000256" key="1">
    <source>
        <dbReference type="SAM" id="MobiDB-lite"/>
    </source>
</evidence>
<evidence type="ECO:0000259" key="2">
    <source>
        <dbReference type="PROSITE" id="PS50003"/>
    </source>
</evidence>
<dbReference type="PANTHER" id="PTHR45960:SF2">
    <property type="entry name" value="PROTEIN DAUGHTER OF SEVENLESS"/>
    <property type="match status" value="1"/>
</dbReference>
<dbReference type="SMART" id="SM00233">
    <property type="entry name" value="PH"/>
    <property type="match status" value="1"/>
</dbReference>
<feature type="region of interest" description="Disordered" evidence="1">
    <location>
        <begin position="561"/>
        <end position="584"/>
    </location>
</feature>
<feature type="compositionally biased region" description="Low complexity" evidence="1">
    <location>
        <begin position="135"/>
        <end position="146"/>
    </location>
</feature>
<organism evidence="3 4">
    <name type="scientific">Mya arenaria</name>
    <name type="common">Soft-shell clam</name>
    <dbReference type="NCBI Taxonomy" id="6604"/>
    <lineage>
        <taxon>Eukaryota</taxon>
        <taxon>Metazoa</taxon>
        <taxon>Spiralia</taxon>
        <taxon>Lophotrochozoa</taxon>
        <taxon>Mollusca</taxon>
        <taxon>Bivalvia</taxon>
        <taxon>Autobranchia</taxon>
        <taxon>Heteroconchia</taxon>
        <taxon>Euheterodonta</taxon>
        <taxon>Imparidentia</taxon>
        <taxon>Neoheterodontei</taxon>
        <taxon>Myida</taxon>
        <taxon>Myoidea</taxon>
        <taxon>Myidae</taxon>
        <taxon>Mya</taxon>
    </lineage>
</organism>
<feature type="compositionally biased region" description="Low complexity" evidence="1">
    <location>
        <begin position="287"/>
        <end position="299"/>
    </location>
</feature>
<evidence type="ECO:0000313" key="4">
    <source>
        <dbReference type="Proteomes" id="UP001164746"/>
    </source>
</evidence>
<dbReference type="InterPro" id="IPR001849">
    <property type="entry name" value="PH_domain"/>
</dbReference>
<evidence type="ECO:0000313" key="3">
    <source>
        <dbReference type="EMBL" id="WAQ98642.1"/>
    </source>
</evidence>